<evidence type="ECO:0000313" key="2">
    <source>
        <dbReference type="EMBL" id="KAF0303240.1"/>
    </source>
</evidence>
<dbReference type="EMBL" id="VIIS01000966">
    <property type="protein sequence ID" value="KAF0303240.1"/>
    <property type="molecule type" value="Genomic_DNA"/>
</dbReference>
<keyword evidence="3" id="KW-1185">Reference proteome</keyword>
<protein>
    <submittedName>
        <fullName evidence="2">Uncharacterized protein</fullName>
    </submittedName>
</protein>
<feature type="region of interest" description="Disordered" evidence="1">
    <location>
        <begin position="27"/>
        <end position="52"/>
    </location>
</feature>
<accession>A0A6A4WHX9</accession>
<gene>
    <name evidence="2" type="ORF">FJT64_024820</name>
</gene>
<reference evidence="2 3" key="1">
    <citation type="submission" date="2019-07" db="EMBL/GenBank/DDBJ databases">
        <title>Draft genome assembly of a fouling barnacle, Amphibalanus amphitrite (Darwin, 1854): The first reference genome for Thecostraca.</title>
        <authorList>
            <person name="Kim W."/>
        </authorList>
    </citation>
    <scope>NUCLEOTIDE SEQUENCE [LARGE SCALE GENOMIC DNA]</scope>
    <source>
        <strain evidence="2">SNU_AA5</strain>
        <tissue evidence="2">Soma without cirri and trophi</tissue>
    </source>
</reference>
<dbReference type="AlphaFoldDB" id="A0A6A4WHX9"/>
<evidence type="ECO:0000256" key="1">
    <source>
        <dbReference type="SAM" id="MobiDB-lite"/>
    </source>
</evidence>
<comment type="caution">
    <text evidence="2">The sequence shown here is derived from an EMBL/GenBank/DDBJ whole genome shotgun (WGS) entry which is preliminary data.</text>
</comment>
<sequence length="296" mass="33065">MAPQHHSIGAATVASCRRLQPLQQAAHDRSGPCIKAAGGEQRPADTADPVPATHLPETAVMKSVQLAVLAACLCAVSAGWLPEKMVKKFAMKKIYADCFGKEVMSSLREEMYAAHVKCSGHHPEALPAADAIVTGDDELSLVRRRRQARHFSPDKLEKMRTKITAFFGNATCVLRELKMLDKENNVDIDSMRERLSNMDIDETMKTELGQFMTDCHQFASCVPDHVLDKPGVLMGFGRQMTFFKCFKESKLEACMKKSFREDYLPMLVEENLPVDEDESFYTIITTAIIGEKKSFE</sequence>
<name>A0A6A4WHX9_AMPAM</name>
<organism evidence="2 3">
    <name type="scientific">Amphibalanus amphitrite</name>
    <name type="common">Striped barnacle</name>
    <name type="synonym">Balanus amphitrite</name>
    <dbReference type="NCBI Taxonomy" id="1232801"/>
    <lineage>
        <taxon>Eukaryota</taxon>
        <taxon>Metazoa</taxon>
        <taxon>Ecdysozoa</taxon>
        <taxon>Arthropoda</taxon>
        <taxon>Crustacea</taxon>
        <taxon>Multicrustacea</taxon>
        <taxon>Cirripedia</taxon>
        <taxon>Thoracica</taxon>
        <taxon>Thoracicalcarea</taxon>
        <taxon>Balanomorpha</taxon>
        <taxon>Balanoidea</taxon>
        <taxon>Balanidae</taxon>
        <taxon>Amphibalaninae</taxon>
        <taxon>Amphibalanus</taxon>
    </lineage>
</organism>
<proteinExistence type="predicted"/>
<dbReference type="Gene3D" id="1.10.238.20">
    <property type="entry name" value="Pheromone/general odorant binding protein domain"/>
    <property type="match status" value="1"/>
</dbReference>
<dbReference type="OrthoDB" id="6363036at2759"/>
<dbReference type="GO" id="GO:0005549">
    <property type="term" value="F:odorant binding"/>
    <property type="evidence" value="ECO:0007669"/>
    <property type="project" value="InterPro"/>
</dbReference>
<evidence type="ECO:0000313" key="3">
    <source>
        <dbReference type="Proteomes" id="UP000440578"/>
    </source>
</evidence>
<dbReference type="InterPro" id="IPR036728">
    <property type="entry name" value="PBP_GOBP_sf"/>
</dbReference>
<dbReference type="Proteomes" id="UP000440578">
    <property type="component" value="Unassembled WGS sequence"/>
</dbReference>